<dbReference type="HOGENOM" id="CLU_2791615_0_0_9"/>
<comment type="caution">
    <text evidence="2">The sequence shown here is derived from an EMBL/GenBank/DDBJ whole genome shotgun (WGS) entry which is preliminary data.</text>
</comment>
<evidence type="ECO:0000313" key="3">
    <source>
        <dbReference type="Proteomes" id="UP000005309"/>
    </source>
</evidence>
<name>C4V1D8_9FIRM</name>
<reference evidence="2 3" key="1">
    <citation type="submission" date="2009-04" db="EMBL/GenBank/DDBJ databases">
        <authorList>
            <person name="Qin X."/>
            <person name="Bachman B."/>
            <person name="Battles P."/>
            <person name="Bell A."/>
            <person name="Bess C."/>
            <person name="Bickham C."/>
            <person name="Chaboub L."/>
            <person name="Chen D."/>
            <person name="Coyle M."/>
            <person name="Deiros D.R."/>
            <person name="Dinh H."/>
            <person name="Forbes L."/>
            <person name="Fowler G."/>
            <person name="Francisco L."/>
            <person name="Fu Q."/>
            <person name="Gubbala S."/>
            <person name="Hale W."/>
            <person name="Han Y."/>
            <person name="Hemphill L."/>
            <person name="Highlander S.K."/>
            <person name="Hirani K."/>
            <person name="Hogues M."/>
            <person name="Jackson L."/>
            <person name="Jakkamsetti A."/>
            <person name="Javaid M."/>
            <person name="Jiang H."/>
            <person name="Korchina V."/>
            <person name="Kovar C."/>
            <person name="Lara F."/>
            <person name="Lee S."/>
            <person name="Mata R."/>
            <person name="Mathew T."/>
            <person name="Moen C."/>
            <person name="Morales K."/>
            <person name="Munidasa M."/>
            <person name="Nazareth L."/>
            <person name="Ngo R."/>
            <person name="Nguyen L."/>
            <person name="Okwuonu G."/>
            <person name="Ongeri F."/>
            <person name="Patil S."/>
            <person name="Petrosino J."/>
            <person name="Pham C."/>
            <person name="Pham P."/>
            <person name="Pu L.-L."/>
            <person name="Puazo M."/>
            <person name="Raj R."/>
            <person name="Reid J."/>
            <person name="Rouhana J."/>
            <person name="Saada N."/>
            <person name="Shang Y."/>
            <person name="Simmons D."/>
            <person name="Thornton R."/>
            <person name="Warren J."/>
            <person name="Weissenberger G."/>
            <person name="Zhang J."/>
            <person name="Zhang L."/>
            <person name="Zhou C."/>
            <person name="Zhu D."/>
            <person name="Muzny D."/>
            <person name="Worley K."/>
            <person name="Gibbs R."/>
        </authorList>
    </citation>
    <scope>NUCLEOTIDE SEQUENCE [LARGE SCALE GENOMIC DNA]</scope>
    <source>
        <strain evidence="2 3">ATCC 43531</strain>
    </source>
</reference>
<accession>C4V1D8</accession>
<dbReference type="GeneID" id="32477782"/>
<protein>
    <submittedName>
        <fullName evidence="2">Uncharacterized protein</fullName>
    </submittedName>
</protein>
<dbReference type="AlphaFoldDB" id="C4V1D8"/>
<organism evidence="2 3">
    <name type="scientific">Selenomonas flueggei ATCC 43531</name>
    <dbReference type="NCBI Taxonomy" id="638302"/>
    <lineage>
        <taxon>Bacteria</taxon>
        <taxon>Bacillati</taxon>
        <taxon>Bacillota</taxon>
        <taxon>Negativicutes</taxon>
        <taxon>Selenomonadales</taxon>
        <taxon>Selenomonadaceae</taxon>
        <taxon>Selenomonas</taxon>
    </lineage>
</organism>
<keyword evidence="3" id="KW-1185">Reference proteome</keyword>
<gene>
    <name evidence="2" type="ORF">HMPREF0908_0332</name>
</gene>
<dbReference type="Proteomes" id="UP000005309">
    <property type="component" value="Unassembled WGS sequence"/>
</dbReference>
<feature type="region of interest" description="Disordered" evidence="1">
    <location>
        <begin position="1"/>
        <end position="20"/>
    </location>
</feature>
<evidence type="ECO:0000313" key="2">
    <source>
        <dbReference type="EMBL" id="EEQ49264.1"/>
    </source>
</evidence>
<dbReference type="STRING" id="638302.HMPREF0908_0332"/>
<dbReference type="OrthoDB" id="5637at2"/>
<sequence>MLHYHSSAINGKNNCLAEPKNGAAKDFKKLETAPKDIDMDASGHNHVLIQRYEAASYAAGILDIDLDA</sequence>
<dbReference type="EMBL" id="ACLA01000005">
    <property type="protein sequence ID" value="EEQ49264.1"/>
    <property type="molecule type" value="Genomic_DNA"/>
</dbReference>
<dbReference type="RefSeq" id="WP_006690596.1">
    <property type="nucleotide sequence ID" value="NZ_GG694007.1"/>
</dbReference>
<evidence type="ECO:0000256" key="1">
    <source>
        <dbReference type="SAM" id="MobiDB-lite"/>
    </source>
</evidence>
<proteinExistence type="predicted"/>